<dbReference type="EMBL" id="BNCD01000002">
    <property type="protein sequence ID" value="GHH71654.1"/>
    <property type="molecule type" value="Genomic_DNA"/>
</dbReference>
<proteinExistence type="inferred from homology"/>
<sequence>MTDSSLGCAFTVQDIPFSHHGSWFDLSPVISQHDRGRDLYLVSHQNGMHPVLRLVPLHPGNGERAGTTWQASPARLTWTSDSGRIDLVYETPDTVRLRGQGLALLVQPAVAELTPFSGTYFYRDPVDGSHQFSSYETGRRYRVTLLGEAVAGPLGAEGLGATARRLTLSGPNQWEAVIEEMDSARPPYTGAVDFSTALARSEAAFRGFADSVVPGEAGEAPAAELAAYVLWSATVRPAGFIRRPAVLMSKHWMDKVWSWDHCFNALALAPGLPELAWDQFQLPFDHQDGTGALPDSVTHSEILYNFVKPPIHGWALRRLRERLPRRLGTGELTETYTRLRRWTDFWLVARTAPGQRLPHYQHGNDSGWDNATTFDCRRVLITADLAAFLVLQLTQLSELAAELGRGQDADRHLRTADSIQQALLDQLWSGGRFHGLSPDTGHLSTSRSLLDLMPIVLGERLPRDVGDRLAENIASHLTGHGLATEHPDSPHYEPDGYWRGPIWAPSTVLIEDGLRRAGHTELADDISHRFRSLCETFGFAENFDALTGRGLRDRAYTWTASSYLLLADDHDRRSNPARHPAPHTHRRPR</sequence>
<comment type="caution">
    <text evidence="5">The sequence shown here is derived from an EMBL/GenBank/DDBJ whole genome shotgun (WGS) entry which is preliminary data.</text>
</comment>
<evidence type="ECO:0000313" key="5">
    <source>
        <dbReference type="EMBL" id="GHH71654.1"/>
    </source>
</evidence>
<keyword evidence="2" id="KW-0378">Hydrolase</keyword>
<dbReference type="PANTHER" id="PTHR10412">
    <property type="entry name" value="MANNOSYL-OLIGOSACCHARIDE GLUCOSIDASE"/>
    <property type="match status" value="1"/>
</dbReference>
<name>A0A919FTC4_9ACTN</name>
<evidence type="ECO:0000256" key="1">
    <source>
        <dbReference type="ARBA" id="ARBA00010833"/>
    </source>
</evidence>
<dbReference type="GO" id="GO:0006487">
    <property type="term" value="P:protein N-linked glycosylation"/>
    <property type="evidence" value="ECO:0007669"/>
    <property type="project" value="TreeGrafter"/>
</dbReference>
<dbReference type="GO" id="GO:0004573">
    <property type="term" value="F:Glc3Man9GlcNAc2 oligosaccharide glucosidase activity"/>
    <property type="evidence" value="ECO:0007669"/>
    <property type="project" value="InterPro"/>
</dbReference>
<evidence type="ECO:0000256" key="2">
    <source>
        <dbReference type="ARBA" id="ARBA00022801"/>
    </source>
</evidence>
<protein>
    <recommendedName>
        <fullName evidence="4">Mannosylglycerate hydrolase MGH1-like glycoside hydrolase domain-containing protein</fullName>
    </recommendedName>
</protein>
<keyword evidence="6" id="KW-1185">Reference proteome</keyword>
<evidence type="ECO:0000259" key="4">
    <source>
        <dbReference type="Pfam" id="PF22422"/>
    </source>
</evidence>
<reference evidence="5" key="1">
    <citation type="journal article" date="2014" name="Int. J. Syst. Evol. Microbiol.">
        <title>Complete genome sequence of Corynebacterium casei LMG S-19264T (=DSM 44701T), isolated from a smear-ripened cheese.</title>
        <authorList>
            <consortium name="US DOE Joint Genome Institute (JGI-PGF)"/>
            <person name="Walter F."/>
            <person name="Albersmeier A."/>
            <person name="Kalinowski J."/>
            <person name="Ruckert C."/>
        </authorList>
    </citation>
    <scope>NUCLEOTIDE SEQUENCE</scope>
    <source>
        <strain evidence="5">JCM 5069</strain>
    </source>
</reference>
<dbReference type="InterPro" id="IPR004888">
    <property type="entry name" value="Glycoside_hydrolase_63"/>
</dbReference>
<gene>
    <name evidence="5" type="ORF">GCM10018793_07310</name>
</gene>
<keyword evidence="3" id="KW-0326">Glycosidase</keyword>
<dbReference type="RefSeq" id="WP_189929410.1">
    <property type="nucleotide sequence ID" value="NZ_BNCD01000002.1"/>
</dbReference>
<organism evidence="5 6">
    <name type="scientific">Streptomyces sulfonofaciens</name>
    <dbReference type="NCBI Taxonomy" id="68272"/>
    <lineage>
        <taxon>Bacteria</taxon>
        <taxon>Bacillati</taxon>
        <taxon>Actinomycetota</taxon>
        <taxon>Actinomycetes</taxon>
        <taxon>Kitasatosporales</taxon>
        <taxon>Streptomycetaceae</taxon>
        <taxon>Streptomyces</taxon>
    </lineage>
</organism>
<accession>A0A919FTC4</accession>
<dbReference type="Proteomes" id="UP000603708">
    <property type="component" value="Unassembled WGS sequence"/>
</dbReference>
<dbReference type="SUPFAM" id="SSF48208">
    <property type="entry name" value="Six-hairpin glycosidases"/>
    <property type="match status" value="1"/>
</dbReference>
<evidence type="ECO:0000313" key="6">
    <source>
        <dbReference type="Proteomes" id="UP000603708"/>
    </source>
</evidence>
<reference evidence="5" key="2">
    <citation type="submission" date="2020-09" db="EMBL/GenBank/DDBJ databases">
        <authorList>
            <person name="Sun Q."/>
            <person name="Ohkuma M."/>
        </authorList>
    </citation>
    <scope>NUCLEOTIDE SEQUENCE</scope>
    <source>
        <strain evidence="5">JCM 5069</strain>
    </source>
</reference>
<dbReference type="PANTHER" id="PTHR10412:SF11">
    <property type="entry name" value="MANNOSYL-OLIGOSACCHARIDE GLUCOSIDASE"/>
    <property type="match status" value="1"/>
</dbReference>
<evidence type="ECO:0000256" key="3">
    <source>
        <dbReference type="ARBA" id="ARBA00023295"/>
    </source>
</evidence>
<dbReference type="Pfam" id="PF22422">
    <property type="entry name" value="MGH1-like_GH"/>
    <property type="match status" value="1"/>
</dbReference>
<dbReference type="Gene3D" id="1.50.10.10">
    <property type="match status" value="1"/>
</dbReference>
<dbReference type="GO" id="GO:0009311">
    <property type="term" value="P:oligosaccharide metabolic process"/>
    <property type="evidence" value="ECO:0007669"/>
    <property type="project" value="InterPro"/>
</dbReference>
<dbReference type="InterPro" id="IPR012341">
    <property type="entry name" value="6hp_glycosidase-like_sf"/>
</dbReference>
<comment type="similarity">
    <text evidence="1">Belongs to the glycosyl hydrolase 63 family.</text>
</comment>
<dbReference type="InterPro" id="IPR054491">
    <property type="entry name" value="MGH1-like_GH"/>
</dbReference>
<dbReference type="AlphaFoldDB" id="A0A919FTC4"/>
<feature type="domain" description="Mannosylglycerate hydrolase MGH1-like glycoside hydrolase" evidence="4">
    <location>
        <begin position="255"/>
        <end position="559"/>
    </location>
</feature>
<dbReference type="InterPro" id="IPR008928">
    <property type="entry name" value="6-hairpin_glycosidase_sf"/>
</dbReference>